<proteinExistence type="predicted"/>
<evidence type="ECO:0000313" key="1">
    <source>
        <dbReference type="EMBL" id="TGX99029.1"/>
    </source>
</evidence>
<accession>A0AC61R085</accession>
<organism evidence="1 2">
    <name type="scientific">Hominisplanchenecus murintestinalis</name>
    <dbReference type="NCBI Taxonomy" id="2941517"/>
    <lineage>
        <taxon>Bacteria</taxon>
        <taxon>Bacillati</taxon>
        <taxon>Bacillota</taxon>
        <taxon>Clostridia</taxon>
        <taxon>Lachnospirales</taxon>
        <taxon>Lachnospiraceae</taxon>
        <taxon>Hominisplanchenecus</taxon>
    </lineage>
</organism>
<gene>
    <name evidence="1" type="ORF">E5357_07190</name>
</gene>
<sequence length="160" mass="18385">MKMDELFEEYDCNTEHRVQAIFSCIFILQNCMQTAGEKLQTEISLKQWLLPAITACCPEPRTLTNIGNLMGCSRQNIKKLALTLEKKGFVRLLLEGNNSVRIELTDKVGQYAEEIGERHSQFLKLLFTDFNKDEIDLLFRLYVKLFAGIGRGEKYAEKLG</sequence>
<reference evidence="1" key="1">
    <citation type="submission" date="2019-04" db="EMBL/GenBank/DDBJ databases">
        <title>Microbes associate with the intestines of laboratory mice.</title>
        <authorList>
            <person name="Navarre W."/>
            <person name="Wong E."/>
            <person name="Huang K."/>
            <person name="Tropini C."/>
            <person name="Ng K."/>
            <person name="Yu B."/>
        </authorList>
    </citation>
    <scope>NUCLEOTIDE SEQUENCE</scope>
    <source>
        <strain evidence="1">NM72_1-8</strain>
    </source>
</reference>
<keyword evidence="2" id="KW-1185">Reference proteome</keyword>
<dbReference type="EMBL" id="SRZB01000011">
    <property type="protein sequence ID" value="TGX99029.1"/>
    <property type="molecule type" value="Genomic_DNA"/>
</dbReference>
<evidence type="ECO:0000313" key="2">
    <source>
        <dbReference type="Proteomes" id="UP000307720"/>
    </source>
</evidence>
<protein>
    <submittedName>
        <fullName evidence="1">MarR family transcriptional regulator</fullName>
    </submittedName>
</protein>
<comment type="caution">
    <text evidence="1">The sequence shown here is derived from an EMBL/GenBank/DDBJ whole genome shotgun (WGS) entry which is preliminary data.</text>
</comment>
<dbReference type="Proteomes" id="UP000307720">
    <property type="component" value="Unassembled WGS sequence"/>
</dbReference>
<name>A0AC61R085_9FIRM</name>